<comment type="pathway">
    <text evidence="2">Lipid metabolism; fatty acid metabolism.</text>
</comment>
<dbReference type="InterPro" id="IPR020615">
    <property type="entry name" value="Thiolase_acyl_enz_int_AS"/>
</dbReference>
<evidence type="ECO:0000256" key="12">
    <source>
        <dbReference type="PIRSR" id="PIRSR000429-1"/>
    </source>
</evidence>
<dbReference type="NCBIfam" id="TIGR01930">
    <property type="entry name" value="AcCoA-C-Actrans"/>
    <property type="match status" value="1"/>
</dbReference>
<feature type="domain" description="Thiolase C-terminal" evidence="15">
    <location>
        <begin position="292"/>
        <end position="413"/>
    </location>
</feature>
<dbReference type="PROSITE" id="PS00098">
    <property type="entry name" value="THIOLASE_1"/>
    <property type="match status" value="1"/>
</dbReference>
<keyword evidence="8" id="KW-0576">Peroxisome</keyword>
<reference evidence="16" key="1">
    <citation type="submission" date="2020-05" db="EMBL/GenBank/DDBJ databases">
        <title>Phylogenomic resolution of chytrid fungi.</title>
        <authorList>
            <person name="Stajich J.E."/>
            <person name="Amses K."/>
            <person name="Simmons R."/>
            <person name="Seto K."/>
            <person name="Myers J."/>
            <person name="Bonds A."/>
            <person name="Quandt C.A."/>
            <person name="Barry K."/>
            <person name="Liu P."/>
            <person name="Grigoriev I."/>
            <person name="Longcore J.E."/>
            <person name="James T.Y."/>
        </authorList>
    </citation>
    <scope>NUCLEOTIDE SEQUENCE</scope>
    <source>
        <strain evidence="16">JEL0513</strain>
    </source>
</reference>
<comment type="caution">
    <text evidence="16">The sequence shown here is derived from an EMBL/GenBank/DDBJ whole genome shotgun (WGS) entry which is preliminary data.</text>
</comment>
<dbReference type="Pfam" id="PF00108">
    <property type="entry name" value="Thiolase_N"/>
    <property type="match status" value="1"/>
</dbReference>
<dbReference type="EC" id="2.3.1.16" evidence="10"/>
<dbReference type="InterPro" id="IPR020616">
    <property type="entry name" value="Thiolase_N"/>
</dbReference>
<evidence type="ECO:0000256" key="8">
    <source>
        <dbReference type="ARBA" id="ARBA00023140"/>
    </source>
</evidence>
<evidence type="ECO:0000256" key="10">
    <source>
        <dbReference type="ARBA" id="ARBA00024073"/>
    </source>
</evidence>
<protein>
    <recommendedName>
        <fullName evidence="10">acetyl-CoA C-acyltransferase</fullName>
        <ecNumber evidence="10">2.3.1.16</ecNumber>
    </recommendedName>
</protein>
<keyword evidence="5" id="KW-0276">Fatty acid metabolism</keyword>
<keyword evidence="6" id="KW-0809">Transit peptide</keyword>
<feature type="active site" description="Proton acceptor" evidence="12">
    <location>
        <position position="401"/>
    </location>
</feature>
<dbReference type="EMBL" id="JADGJH010002689">
    <property type="protein sequence ID" value="KAJ3095579.1"/>
    <property type="molecule type" value="Genomic_DNA"/>
</dbReference>
<dbReference type="PANTHER" id="PTHR43853">
    <property type="entry name" value="3-KETOACYL-COA THIOLASE, PEROXISOMAL"/>
    <property type="match status" value="1"/>
</dbReference>
<comment type="catalytic activity">
    <reaction evidence="11">
        <text>an acyl-CoA + acetyl-CoA = a 3-oxoacyl-CoA + CoA</text>
        <dbReference type="Rhea" id="RHEA:21564"/>
        <dbReference type="ChEBI" id="CHEBI:57287"/>
        <dbReference type="ChEBI" id="CHEBI:57288"/>
        <dbReference type="ChEBI" id="CHEBI:58342"/>
        <dbReference type="ChEBI" id="CHEBI:90726"/>
        <dbReference type="EC" id="2.3.1.16"/>
    </reaction>
</comment>
<evidence type="ECO:0000256" key="3">
    <source>
        <dbReference type="ARBA" id="ARBA00010982"/>
    </source>
</evidence>
<evidence type="ECO:0000256" key="7">
    <source>
        <dbReference type="ARBA" id="ARBA00023098"/>
    </source>
</evidence>
<comment type="similarity">
    <text evidence="3 13">Belongs to the thiolase-like superfamily. Thiolase family.</text>
</comment>
<keyword evidence="7" id="KW-0443">Lipid metabolism</keyword>
<dbReference type="GO" id="GO:0003988">
    <property type="term" value="F:acetyl-CoA C-acyltransferase activity"/>
    <property type="evidence" value="ECO:0007669"/>
    <property type="project" value="UniProtKB-EC"/>
</dbReference>
<evidence type="ECO:0000256" key="13">
    <source>
        <dbReference type="RuleBase" id="RU003557"/>
    </source>
</evidence>
<dbReference type="GO" id="GO:0006635">
    <property type="term" value="P:fatty acid beta-oxidation"/>
    <property type="evidence" value="ECO:0007669"/>
    <property type="project" value="TreeGrafter"/>
</dbReference>
<comment type="subcellular location">
    <subcellularLocation>
        <location evidence="1">Peroxisome</location>
    </subcellularLocation>
</comment>
<dbReference type="FunFam" id="3.40.47.10:FF:000010">
    <property type="entry name" value="Acetyl-CoA acetyltransferase (Thiolase)"/>
    <property type="match status" value="1"/>
</dbReference>
<organism evidence="16 17">
    <name type="scientific">Physocladia obscura</name>
    <dbReference type="NCBI Taxonomy" id="109957"/>
    <lineage>
        <taxon>Eukaryota</taxon>
        <taxon>Fungi</taxon>
        <taxon>Fungi incertae sedis</taxon>
        <taxon>Chytridiomycota</taxon>
        <taxon>Chytridiomycota incertae sedis</taxon>
        <taxon>Chytridiomycetes</taxon>
        <taxon>Chytridiales</taxon>
        <taxon>Chytriomycetaceae</taxon>
        <taxon>Physocladia</taxon>
    </lineage>
</organism>
<accession>A0AAD5X952</accession>
<gene>
    <name evidence="16" type="primary">ACAA1_1</name>
    <name evidence="16" type="ORF">HK100_005777</name>
</gene>
<evidence type="ECO:0000256" key="11">
    <source>
        <dbReference type="ARBA" id="ARBA00047605"/>
    </source>
</evidence>
<dbReference type="GO" id="GO:0005777">
    <property type="term" value="C:peroxisome"/>
    <property type="evidence" value="ECO:0007669"/>
    <property type="project" value="UniProtKB-SubCell"/>
</dbReference>
<dbReference type="AlphaFoldDB" id="A0AAD5X952"/>
<keyword evidence="17" id="KW-1185">Reference proteome</keyword>
<evidence type="ECO:0000256" key="9">
    <source>
        <dbReference type="ARBA" id="ARBA00023315"/>
    </source>
</evidence>
<dbReference type="PROSITE" id="PS00099">
    <property type="entry name" value="THIOLASE_3"/>
    <property type="match status" value="1"/>
</dbReference>
<dbReference type="InterPro" id="IPR020610">
    <property type="entry name" value="Thiolase_AS"/>
</dbReference>
<dbReference type="SUPFAM" id="SSF53901">
    <property type="entry name" value="Thiolase-like"/>
    <property type="match status" value="2"/>
</dbReference>
<evidence type="ECO:0000256" key="1">
    <source>
        <dbReference type="ARBA" id="ARBA00004275"/>
    </source>
</evidence>
<evidence type="ECO:0000256" key="5">
    <source>
        <dbReference type="ARBA" id="ARBA00022832"/>
    </source>
</evidence>
<dbReference type="PIRSF" id="PIRSF000429">
    <property type="entry name" value="Ac-CoA_Ac_transf"/>
    <property type="match status" value="1"/>
</dbReference>
<dbReference type="InterPro" id="IPR016039">
    <property type="entry name" value="Thiolase-like"/>
</dbReference>
<dbReference type="InterPro" id="IPR020613">
    <property type="entry name" value="Thiolase_CS"/>
</dbReference>
<dbReference type="Pfam" id="PF02803">
    <property type="entry name" value="Thiolase_C"/>
    <property type="match status" value="1"/>
</dbReference>
<dbReference type="InterPro" id="IPR002155">
    <property type="entry name" value="Thiolase"/>
</dbReference>
<evidence type="ECO:0000256" key="6">
    <source>
        <dbReference type="ARBA" id="ARBA00022946"/>
    </source>
</evidence>
<evidence type="ECO:0000259" key="14">
    <source>
        <dbReference type="Pfam" id="PF00108"/>
    </source>
</evidence>
<sequence length="417" mass="43146">MSQKRISAIQQHLAPVSAAPPLAGSRSCSAKAPKSPDDVVIIDAIRSPLCKAGKGAFKETHPEYLMGEVFKALIKRTGIEPGIVQDIQVGNVCMPGAGVTTARMAALYAGFPNSVPACAVNRQCSSGLATVGSIAAAIKAGFIDIGIGAGVESMSMYYGPGAVPTDLSPEVMAYGPAAEVMTPMGITSENVAEQFGITRAEQDAFALRSHTLAAKAANEGLFSYEIAPITLANGTVVSADDGIRVPTAEQIAKLRPAFKPNGSSTAANSSQVTDGAAAVLLCRRSYAEKNGLKPIARFIGFCAVGCPPTIMGIGPALAIPKVLEQTGLTINEIGVYEINEAFASQAVYCVKKLGINPEKVNPKGGAIAFGHPMGATGSRQIATLLPELRRRKEKYGVISMCVGIGMGVAAVVENEIL</sequence>
<dbReference type="Gene3D" id="3.40.47.10">
    <property type="match status" value="2"/>
</dbReference>
<dbReference type="CDD" id="cd00751">
    <property type="entry name" value="thiolase"/>
    <property type="match status" value="1"/>
</dbReference>
<keyword evidence="9 13" id="KW-0012">Acyltransferase</keyword>
<evidence type="ECO:0000256" key="4">
    <source>
        <dbReference type="ARBA" id="ARBA00022679"/>
    </source>
</evidence>
<evidence type="ECO:0000313" key="16">
    <source>
        <dbReference type="EMBL" id="KAJ3095579.1"/>
    </source>
</evidence>
<proteinExistence type="inferred from homology"/>
<feature type="active site" description="Proton acceptor" evidence="12">
    <location>
        <position position="371"/>
    </location>
</feature>
<dbReference type="InterPro" id="IPR020617">
    <property type="entry name" value="Thiolase_C"/>
</dbReference>
<dbReference type="PROSITE" id="PS00737">
    <property type="entry name" value="THIOLASE_2"/>
    <property type="match status" value="1"/>
</dbReference>
<evidence type="ECO:0000313" key="17">
    <source>
        <dbReference type="Proteomes" id="UP001211907"/>
    </source>
</evidence>
<evidence type="ECO:0000259" key="15">
    <source>
        <dbReference type="Pfam" id="PF02803"/>
    </source>
</evidence>
<dbReference type="InterPro" id="IPR050215">
    <property type="entry name" value="Thiolase-like_sf_Thiolase"/>
</dbReference>
<dbReference type="GO" id="GO:0010124">
    <property type="term" value="P:phenylacetate catabolic process"/>
    <property type="evidence" value="ECO:0007669"/>
    <property type="project" value="TreeGrafter"/>
</dbReference>
<dbReference type="PANTHER" id="PTHR43853:SF8">
    <property type="entry name" value="3-KETOACYL-COA THIOLASE, PEROXISOMAL"/>
    <property type="match status" value="1"/>
</dbReference>
<keyword evidence="4 13" id="KW-0808">Transferase</keyword>
<feature type="active site" description="Acyl-thioester intermediate" evidence="12">
    <location>
        <position position="124"/>
    </location>
</feature>
<feature type="domain" description="Thiolase N-terminal" evidence="14">
    <location>
        <begin position="39"/>
        <end position="285"/>
    </location>
</feature>
<evidence type="ECO:0000256" key="2">
    <source>
        <dbReference type="ARBA" id="ARBA00004872"/>
    </source>
</evidence>
<dbReference type="Proteomes" id="UP001211907">
    <property type="component" value="Unassembled WGS sequence"/>
</dbReference>
<name>A0AAD5X952_9FUNG</name>